<keyword evidence="5 7" id="KW-1133">Transmembrane helix</keyword>
<dbReference type="PROSITE" id="PS50928">
    <property type="entry name" value="ABC_TM1"/>
    <property type="match status" value="1"/>
</dbReference>
<dbReference type="EMBL" id="AEPW01000010">
    <property type="protein sequence ID" value="EFU77576.1"/>
    <property type="molecule type" value="Genomic_DNA"/>
</dbReference>
<keyword evidence="3" id="KW-1003">Cell membrane</keyword>
<evidence type="ECO:0000256" key="1">
    <source>
        <dbReference type="ARBA" id="ARBA00004651"/>
    </source>
</evidence>
<evidence type="ECO:0000256" key="7">
    <source>
        <dbReference type="RuleBase" id="RU363032"/>
    </source>
</evidence>
<dbReference type="PANTHER" id="PTHR30193:SF37">
    <property type="entry name" value="INNER MEMBRANE ABC TRANSPORTER PERMEASE PROTEIN YCJO"/>
    <property type="match status" value="1"/>
</dbReference>
<protein>
    <submittedName>
        <fullName evidence="9">ABC transporter, permease protein</fullName>
    </submittedName>
</protein>
<reference evidence="9 10" key="1">
    <citation type="submission" date="2010-12" db="EMBL/GenBank/DDBJ databases">
        <authorList>
            <person name="Muzny D."/>
            <person name="Qin X."/>
            <person name="Deng J."/>
            <person name="Jiang H."/>
            <person name="Liu Y."/>
            <person name="Qu J."/>
            <person name="Song X.-Z."/>
            <person name="Zhang L."/>
            <person name="Thornton R."/>
            <person name="Coyle M."/>
            <person name="Francisco L."/>
            <person name="Jackson L."/>
            <person name="Javaid M."/>
            <person name="Korchina V."/>
            <person name="Kovar C."/>
            <person name="Mata R."/>
            <person name="Mathew T."/>
            <person name="Ngo R."/>
            <person name="Nguyen L."/>
            <person name="Nguyen N."/>
            <person name="Okwuonu G."/>
            <person name="Ongeri F."/>
            <person name="Pham C."/>
            <person name="Simmons D."/>
            <person name="Wilczek-Boney K."/>
            <person name="Hale W."/>
            <person name="Jakkamsetti A."/>
            <person name="Pham P."/>
            <person name="Ruth R."/>
            <person name="San Lucas F."/>
            <person name="Warren J."/>
            <person name="Zhang J."/>
            <person name="Zhao Z."/>
            <person name="Zhou C."/>
            <person name="Zhu D."/>
            <person name="Lee S."/>
            <person name="Bess C."/>
            <person name="Blankenburg K."/>
            <person name="Forbes L."/>
            <person name="Fu Q."/>
            <person name="Gubbala S."/>
            <person name="Hirani K."/>
            <person name="Jayaseelan J.C."/>
            <person name="Lara F."/>
            <person name="Munidasa M."/>
            <person name="Palculict T."/>
            <person name="Patil S."/>
            <person name="Pu L.-L."/>
            <person name="Saada N."/>
            <person name="Tang L."/>
            <person name="Weissenberger G."/>
            <person name="Zhu Y."/>
            <person name="Hemphill L."/>
            <person name="Shang Y."/>
            <person name="Youmans B."/>
            <person name="Ayvaz T."/>
            <person name="Ross M."/>
            <person name="Santibanez J."/>
            <person name="Aqrawi P."/>
            <person name="Gross S."/>
            <person name="Joshi V."/>
            <person name="Fowler G."/>
            <person name="Nazareth L."/>
            <person name="Reid J."/>
            <person name="Worley K."/>
            <person name="Petrosino J."/>
            <person name="Highlander S."/>
            <person name="Gibbs R."/>
        </authorList>
    </citation>
    <scope>NUCLEOTIDE SEQUENCE [LARGE SCALE GENOMIC DNA]</scope>
    <source>
        <strain evidence="9 10">DSM 3986</strain>
    </source>
</reference>
<dbReference type="Pfam" id="PF00528">
    <property type="entry name" value="BPD_transp_1"/>
    <property type="match status" value="1"/>
</dbReference>
<dbReference type="eggNOG" id="COG1175">
    <property type="taxonomic scope" value="Bacteria"/>
</dbReference>
<comment type="subcellular location">
    <subcellularLocation>
        <location evidence="1 7">Cell membrane</location>
        <topology evidence="1 7">Multi-pass membrane protein</topology>
    </subcellularLocation>
</comment>
<dbReference type="HOGENOM" id="CLU_016047_0_0_9"/>
<keyword evidence="2 7" id="KW-0813">Transport</keyword>
<dbReference type="GO" id="GO:0055085">
    <property type="term" value="P:transmembrane transport"/>
    <property type="evidence" value="ECO:0007669"/>
    <property type="project" value="InterPro"/>
</dbReference>
<feature type="transmembrane region" description="Helical" evidence="7">
    <location>
        <begin position="205"/>
        <end position="226"/>
    </location>
</feature>
<feature type="transmembrane region" description="Helical" evidence="7">
    <location>
        <begin position="158"/>
        <end position="184"/>
    </location>
</feature>
<evidence type="ECO:0000256" key="5">
    <source>
        <dbReference type="ARBA" id="ARBA00022989"/>
    </source>
</evidence>
<name>E6LKP7_9FIRM</name>
<feature type="transmembrane region" description="Helical" evidence="7">
    <location>
        <begin position="9"/>
        <end position="31"/>
    </location>
</feature>
<dbReference type="GO" id="GO:0005886">
    <property type="term" value="C:plasma membrane"/>
    <property type="evidence" value="ECO:0007669"/>
    <property type="project" value="UniProtKB-SubCell"/>
</dbReference>
<comment type="similarity">
    <text evidence="7">Belongs to the binding-protein-dependent transport system permease family.</text>
</comment>
<evidence type="ECO:0000256" key="2">
    <source>
        <dbReference type="ARBA" id="ARBA00022448"/>
    </source>
</evidence>
<feature type="transmembrane region" description="Helical" evidence="7">
    <location>
        <begin position="73"/>
        <end position="95"/>
    </location>
</feature>
<dbReference type="CDD" id="cd06261">
    <property type="entry name" value="TM_PBP2"/>
    <property type="match status" value="1"/>
</dbReference>
<evidence type="ECO:0000256" key="3">
    <source>
        <dbReference type="ARBA" id="ARBA00022475"/>
    </source>
</evidence>
<feature type="transmembrane region" description="Helical" evidence="7">
    <location>
        <begin position="265"/>
        <end position="286"/>
    </location>
</feature>
<dbReference type="InterPro" id="IPR035906">
    <property type="entry name" value="MetI-like_sf"/>
</dbReference>
<feature type="domain" description="ABC transmembrane type-1" evidence="8">
    <location>
        <begin position="69"/>
        <end position="286"/>
    </location>
</feature>
<evidence type="ECO:0000256" key="6">
    <source>
        <dbReference type="ARBA" id="ARBA00023136"/>
    </source>
</evidence>
<evidence type="ECO:0000259" key="8">
    <source>
        <dbReference type="PROSITE" id="PS50928"/>
    </source>
</evidence>
<accession>E6LKP7</accession>
<sequence>MKNIFKNKIAIFVFIFPTLLIYTVVVFYPIVQTLVKSLYNWDGINLGKFVGLKHYIKLFTRDSTFRVSIINGIIYPTITVLYQIGLGTVIALVLSSKKIKGSRIFRSIYFIPSTLSTVIVCKLWLAMLASDQSNVGLINRIFGLLGINYSQNWLSSGLSAIIVMAFLTAWQGIGNTILLIYTAIKSIPQAYYEAAMLDGATSFKAHIHITIPLLSETYKLLLILIISGGLRAFDHMYIMTGGGPGNATSTLTYMMYKSAYMNGNFGYACAIAVTLVLECLLCTLIINRFVARERINF</sequence>
<proteinExistence type="inferred from homology"/>
<dbReference type="InterPro" id="IPR000515">
    <property type="entry name" value="MetI-like"/>
</dbReference>
<dbReference type="SUPFAM" id="SSF161098">
    <property type="entry name" value="MetI-like"/>
    <property type="match status" value="1"/>
</dbReference>
<comment type="caution">
    <text evidence="9">The sequence shown here is derived from an EMBL/GenBank/DDBJ whole genome shotgun (WGS) entry which is preliminary data.</text>
</comment>
<dbReference type="RefSeq" id="WP_008750303.1">
    <property type="nucleotide sequence ID" value="NZ_GL622296.1"/>
</dbReference>
<keyword evidence="4 7" id="KW-0812">Transmembrane</keyword>
<evidence type="ECO:0000256" key="4">
    <source>
        <dbReference type="ARBA" id="ARBA00022692"/>
    </source>
</evidence>
<keyword evidence="6 7" id="KW-0472">Membrane</keyword>
<dbReference type="InterPro" id="IPR051393">
    <property type="entry name" value="ABC_transporter_permease"/>
</dbReference>
<evidence type="ECO:0000313" key="9">
    <source>
        <dbReference type="EMBL" id="EFU77576.1"/>
    </source>
</evidence>
<dbReference type="PANTHER" id="PTHR30193">
    <property type="entry name" value="ABC TRANSPORTER PERMEASE PROTEIN"/>
    <property type="match status" value="1"/>
</dbReference>
<gene>
    <name evidence="9" type="ORF">HMPREF0381_0532</name>
</gene>
<evidence type="ECO:0000313" key="10">
    <source>
        <dbReference type="Proteomes" id="UP000003434"/>
    </source>
</evidence>
<dbReference type="Gene3D" id="1.10.3720.10">
    <property type="entry name" value="MetI-like"/>
    <property type="match status" value="1"/>
</dbReference>
<organism evidence="9 10">
    <name type="scientific">Lachnoanaerobaculum saburreum DSM 3986</name>
    <dbReference type="NCBI Taxonomy" id="887325"/>
    <lineage>
        <taxon>Bacteria</taxon>
        <taxon>Bacillati</taxon>
        <taxon>Bacillota</taxon>
        <taxon>Clostridia</taxon>
        <taxon>Lachnospirales</taxon>
        <taxon>Lachnospiraceae</taxon>
        <taxon>Lachnoanaerobaculum</taxon>
    </lineage>
</organism>
<feature type="transmembrane region" description="Helical" evidence="7">
    <location>
        <begin position="107"/>
        <end position="127"/>
    </location>
</feature>
<dbReference type="AlphaFoldDB" id="E6LKP7"/>
<dbReference type="Proteomes" id="UP000003434">
    <property type="component" value="Unassembled WGS sequence"/>
</dbReference>